<dbReference type="PROSITE" id="PS01295">
    <property type="entry name" value="ISPD"/>
    <property type="match status" value="1"/>
</dbReference>
<dbReference type="InterPro" id="IPR050088">
    <property type="entry name" value="IspD/TarI_cytidylyltransf_bact"/>
</dbReference>
<keyword evidence="10" id="KW-1185">Reference proteome</keyword>
<evidence type="ECO:0000256" key="6">
    <source>
        <dbReference type="ARBA" id="ARBA00023229"/>
    </source>
</evidence>
<evidence type="ECO:0000256" key="5">
    <source>
        <dbReference type="ARBA" id="ARBA00022695"/>
    </source>
</evidence>
<feature type="site" description="Transition state stabilizer" evidence="7">
    <location>
        <position position="23"/>
    </location>
</feature>
<dbReference type="PANTHER" id="PTHR32125:SF4">
    <property type="entry name" value="2-C-METHYL-D-ERYTHRITOL 4-PHOSPHATE CYTIDYLYLTRANSFERASE, CHLOROPLASTIC"/>
    <property type="match status" value="1"/>
</dbReference>
<evidence type="ECO:0000313" key="10">
    <source>
        <dbReference type="Proteomes" id="UP000198881"/>
    </source>
</evidence>
<protein>
    <recommendedName>
        <fullName evidence="7">2-C-methyl-D-erythritol 4-phosphate cytidylyltransferase</fullName>
        <ecNumber evidence="7">2.7.7.60</ecNumber>
    </recommendedName>
    <alternativeName>
        <fullName evidence="7">4-diphosphocytidyl-2C-methyl-D-erythritol synthase</fullName>
    </alternativeName>
    <alternativeName>
        <fullName evidence="7">MEP cytidylyltransferase</fullName>
        <shortName evidence="7">MCT</shortName>
    </alternativeName>
</protein>
<evidence type="ECO:0000256" key="1">
    <source>
        <dbReference type="ARBA" id="ARBA00001282"/>
    </source>
</evidence>
<name>A0A1I7MST7_9MICC</name>
<evidence type="ECO:0000256" key="3">
    <source>
        <dbReference type="ARBA" id="ARBA00009789"/>
    </source>
</evidence>
<evidence type="ECO:0000313" key="9">
    <source>
        <dbReference type="EMBL" id="SFV24992.1"/>
    </source>
</evidence>
<proteinExistence type="inferred from homology"/>
<dbReference type="SUPFAM" id="SSF53448">
    <property type="entry name" value="Nucleotide-diphospho-sugar transferases"/>
    <property type="match status" value="1"/>
</dbReference>
<evidence type="ECO:0000256" key="4">
    <source>
        <dbReference type="ARBA" id="ARBA00022679"/>
    </source>
</evidence>
<keyword evidence="6 7" id="KW-0414">Isoprene biosynthesis</keyword>
<feature type="site" description="Transition state stabilizer" evidence="7">
    <location>
        <position position="30"/>
    </location>
</feature>
<organism evidence="9 10">
    <name type="scientific">Micrococcus terreus</name>
    <dbReference type="NCBI Taxonomy" id="574650"/>
    <lineage>
        <taxon>Bacteria</taxon>
        <taxon>Bacillati</taxon>
        <taxon>Actinomycetota</taxon>
        <taxon>Actinomycetes</taxon>
        <taxon>Micrococcales</taxon>
        <taxon>Micrococcaceae</taxon>
        <taxon>Micrococcus</taxon>
    </lineage>
</organism>
<dbReference type="Proteomes" id="UP000198881">
    <property type="component" value="Unassembled WGS sequence"/>
</dbReference>
<dbReference type="STRING" id="574650.SAMN04487966_1176"/>
<dbReference type="InterPro" id="IPR001228">
    <property type="entry name" value="IspD"/>
</dbReference>
<evidence type="ECO:0000256" key="8">
    <source>
        <dbReference type="SAM" id="MobiDB-lite"/>
    </source>
</evidence>
<dbReference type="Pfam" id="PF01128">
    <property type="entry name" value="IspD"/>
    <property type="match status" value="1"/>
</dbReference>
<comment type="pathway">
    <text evidence="2 7">Isoprenoid biosynthesis; isopentenyl diphosphate biosynthesis via DXP pathway; isopentenyl diphosphate from 1-deoxy-D-xylulose 5-phosphate: step 2/6.</text>
</comment>
<dbReference type="UniPathway" id="UPA00056">
    <property type="reaction ID" value="UER00093"/>
</dbReference>
<dbReference type="InterPro" id="IPR034683">
    <property type="entry name" value="IspD/TarI"/>
</dbReference>
<sequence>MSTALSTTPRCALLIVAAGAGTRLGAGRPKARVELSDGRTILEHCLQGGLQAYRGDSGGAGRLAGAVVVVPGSPEVAQPLVQLCEQIAERTGHRVLTVPGGAERSDSVRAGLAACAALGEQSDRPVTHVLVHDAARPFVPPAVFQRVVDALEAGAAAVVPAVPVTDTVKTVAPWPGAGPVPLRVVDTPARAALRAVQTPQGFVLDQLAEAHRRAQEAGGDAAALTDDSMLMEAAGHTVAVVDGDVESFKITTALDLQLADALLQTRSASDDSPPCPQAAATERTLA</sequence>
<dbReference type="AlphaFoldDB" id="A0A1I7MST7"/>
<dbReference type="EMBL" id="FPCG01000017">
    <property type="protein sequence ID" value="SFV24992.1"/>
    <property type="molecule type" value="Genomic_DNA"/>
</dbReference>
<dbReference type="InterPro" id="IPR029044">
    <property type="entry name" value="Nucleotide-diphossugar_trans"/>
</dbReference>
<dbReference type="OrthoDB" id="9802561at2"/>
<gene>
    <name evidence="7" type="primary">ispD</name>
    <name evidence="9" type="ORF">SAMN04487966_1176</name>
</gene>
<feature type="site" description="Positions MEP for the nucleophilic attack" evidence="7">
    <location>
        <position position="190"/>
    </location>
</feature>
<dbReference type="HAMAP" id="MF_00108">
    <property type="entry name" value="IspD"/>
    <property type="match status" value="1"/>
</dbReference>
<dbReference type="Gene3D" id="3.90.550.10">
    <property type="entry name" value="Spore Coat Polysaccharide Biosynthesis Protein SpsA, Chain A"/>
    <property type="match status" value="1"/>
</dbReference>
<comment type="catalytic activity">
    <reaction evidence="1 7">
        <text>2-C-methyl-D-erythritol 4-phosphate + CTP + H(+) = 4-CDP-2-C-methyl-D-erythritol + diphosphate</text>
        <dbReference type="Rhea" id="RHEA:13429"/>
        <dbReference type="ChEBI" id="CHEBI:15378"/>
        <dbReference type="ChEBI" id="CHEBI:33019"/>
        <dbReference type="ChEBI" id="CHEBI:37563"/>
        <dbReference type="ChEBI" id="CHEBI:57823"/>
        <dbReference type="ChEBI" id="CHEBI:58262"/>
        <dbReference type="EC" id="2.7.7.60"/>
    </reaction>
</comment>
<dbReference type="EC" id="2.7.7.60" evidence="7"/>
<feature type="region of interest" description="Disordered" evidence="8">
    <location>
        <begin position="266"/>
        <end position="286"/>
    </location>
</feature>
<keyword evidence="4 7" id="KW-0808">Transferase</keyword>
<comment type="similarity">
    <text evidence="3 7">Belongs to the IspD/TarI cytidylyltransferase family. IspD subfamily.</text>
</comment>
<dbReference type="PANTHER" id="PTHR32125">
    <property type="entry name" value="2-C-METHYL-D-ERYTHRITOL 4-PHOSPHATE CYTIDYLYLTRANSFERASE, CHLOROPLASTIC"/>
    <property type="match status" value="1"/>
</dbReference>
<evidence type="ECO:0000256" key="7">
    <source>
        <dbReference type="HAMAP-Rule" id="MF_00108"/>
    </source>
</evidence>
<keyword evidence="5 7" id="KW-0548">Nucleotidyltransferase</keyword>
<dbReference type="RefSeq" id="WP_091699557.1">
    <property type="nucleotide sequence ID" value="NZ_FPCG01000017.1"/>
</dbReference>
<evidence type="ECO:0000256" key="2">
    <source>
        <dbReference type="ARBA" id="ARBA00004787"/>
    </source>
</evidence>
<dbReference type="GO" id="GO:0019288">
    <property type="term" value="P:isopentenyl diphosphate biosynthetic process, methylerythritol 4-phosphate pathway"/>
    <property type="evidence" value="ECO:0007669"/>
    <property type="project" value="UniProtKB-UniRule"/>
</dbReference>
<reference evidence="9 10" key="1">
    <citation type="submission" date="2016-10" db="EMBL/GenBank/DDBJ databases">
        <authorList>
            <person name="de Groot N.N."/>
        </authorList>
    </citation>
    <scope>NUCLEOTIDE SEQUENCE [LARGE SCALE GENOMIC DNA]</scope>
    <source>
        <strain evidence="9 10">CGMCC 1.7054</strain>
    </source>
</reference>
<accession>A0A1I7MST7</accession>
<comment type="function">
    <text evidence="7">Catalyzes the formation of 4-diphosphocytidyl-2-C-methyl-D-erythritol from CTP and 2-C-methyl-D-erythritol 4-phosphate (MEP).</text>
</comment>
<dbReference type="GO" id="GO:0050518">
    <property type="term" value="F:2-C-methyl-D-erythritol 4-phosphate cytidylyltransferase activity"/>
    <property type="evidence" value="ECO:0007669"/>
    <property type="project" value="UniProtKB-UniRule"/>
</dbReference>
<feature type="site" description="Positions MEP for the nucleophilic attack" evidence="7">
    <location>
        <position position="249"/>
    </location>
</feature>
<dbReference type="InterPro" id="IPR018294">
    <property type="entry name" value="ISPD_synthase_CS"/>
</dbReference>